<accession>A0ABU7CCH3</accession>
<gene>
    <name evidence="2" type="ORF">ATANTOWER_023828</name>
</gene>
<reference evidence="2 3" key="1">
    <citation type="submission" date="2021-07" db="EMBL/GenBank/DDBJ databases">
        <authorList>
            <person name="Palmer J.M."/>
        </authorList>
    </citation>
    <scope>NUCLEOTIDE SEQUENCE [LARGE SCALE GENOMIC DNA]</scope>
    <source>
        <strain evidence="2 3">AT_MEX2019</strain>
        <tissue evidence="2">Muscle</tissue>
    </source>
</reference>
<proteinExistence type="predicted"/>
<protein>
    <submittedName>
        <fullName evidence="2">Uncharacterized protein</fullName>
    </submittedName>
</protein>
<sequence length="101" mass="11886">MCRQFTAGAVRRLDDDDDEEEAAPMRRDSHRLKDAPPSAVITMHRVLLLHHRHPLKYAYILHHYGEKRRNHPRSGRFVTGINLYQEEMSFILDLCTINDGY</sequence>
<evidence type="ECO:0000256" key="1">
    <source>
        <dbReference type="SAM" id="MobiDB-lite"/>
    </source>
</evidence>
<evidence type="ECO:0000313" key="3">
    <source>
        <dbReference type="Proteomes" id="UP001345963"/>
    </source>
</evidence>
<evidence type="ECO:0000313" key="2">
    <source>
        <dbReference type="EMBL" id="MED6260598.1"/>
    </source>
</evidence>
<keyword evidence="3" id="KW-1185">Reference proteome</keyword>
<organism evidence="2 3">
    <name type="scientific">Ataeniobius toweri</name>
    <dbReference type="NCBI Taxonomy" id="208326"/>
    <lineage>
        <taxon>Eukaryota</taxon>
        <taxon>Metazoa</taxon>
        <taxon>Chordata</taxon>
        <taxon>Craniata</taxon>
        <taxon>Vertebrata</taxon>
        <taxon>Euteleostomi</taxon>
        <taxon>Actinopterygii</taxon>
        <taxon>Neopterygii</taxon>
        <taxon>Teleostei</taxon>
        <taxon>Neoteleostei</taxon>
        <taxon>Acanthomorphata</taxon>
        <taxon>Ovalentaria</taxon>
        <taxon>Atherinomorphae</taxon>
        <taxon>Cyprinodontiformes</taxon>
        <taxon>Goodeidae</taxon>
        <taxon>Ataeniobius</taxon>
    </lineage>
</organism>
<comment type="caution">
    <text evidence="2">The sequence shown here is derived from an EMBL/GenBank/DDBJ whole genome shotgun (WGS) entry which is preliminary data.</text>
</comment>
<feature type="region of interest" description="Disordered" evidence="1">
    <location>
        <begin position="1"/>
        <end position="34"/>
    </location>
</feature>
<dbReference type="EMBL" id="JAHUTI010089046">
    <property type="protein sequence ID" value="MED6260598.1"/>
    <property type="molecule type" value="Genomic_DNA"/>
</dbReference>
<dbReference type="Proteomes" id="UP001345963">
    <property type="component" value="Unassembled WGS sequence"/>
</dbReference>
<feature type="compositionally biased region" description="Basic and acidic residues" evidence="1">
    <location>
        <begin position="23"/>
        <end position="34"/>
    </location>
</feature>
<name>A0ABU7CCH3_9TELE</name>